<gene>
    <name evidence="1" type="ORF">BCIN_16g02760</name>
</gene>
<protein>
    <submittedName>
        <fullName evidence="1">Uncharacterized protein</fullName>
    </submittedName>
</protein>
<evidence type="ECO:0000313" key="1">
    <source>
        <dbReference type="EMBL" id="ATZ58513.1"/>
    </source>
</evidence>
<organism evidence="1 2">
    <name type="scientific">Botryotinia fuckeliana (strain B05.10)</name>
    <name type="common">Noble rot fungus</name>
    <name type="synonym">Botrytis cinerea</name>
    <dbReference type="NCBI Taxonomy" id="332648"/>
    <lineage>
        <taxon>Eukaryota</taxon>
        <taxon>Fungi</taxon>
        <taxon>Dikarya</taxon>
        <taxon>Ascomycota</taxon>
        <taxon>Pezizomycotina</taxon>
        <taxon>Leotiomycetes</taxon>
        <taxon>Helotiales</taxon>
        <taxon>Sclerotiniaceae</taxon>
        <taxon>Botrytis</taxon>
    </lineage>
</organism>
<dbReference type="Proteomes" id="UP000001798">
    <property type="component" value="Chromosome 16"/>
</dbReference>
<dbReference type="OrthoDB" id="3474892at2759"/>
<dbReference type="EMBL" id="CP009820">
    <property type="protein sequence ID" value="ATZ58513.1"/>
    <property type="molecule type" value="Genomic_DNA"/>
</dbReference>
<dbReference type="RefSeq" id="XP_024553834.1">
    <property type="nucleotide sequence ID" value="XM_024698018.1"/>
</dbReference>
<reference evidence="1 2" key="1">
    <citation type="journal article" date="2011" name="PLoS Genet.">
        <title>Genomic analysis of the necrotrophic fungal pathogens Sclerotinia sclerotiorum and Botrytis cinerea.</title>
        <authorList>
            <person name="Amselem J."/>
            <person name="Cuomo C.A."/>
            <person name="van Kan J.A."/>
            <person name="Viaud M."/>
            <person name="Benito E.P."/>
            <person name="Couloux A."/>
            <person name="Coutinho P.M."/>
            <person name="de Vries R.P."/>
            <person name="Dyer P.S."/>
            <person name="Fillinger S."/>
            <person name="Fournier E."/>
            <person name="Gout L."/>
            <person name="Hahn M."/>
            <person name="Kohn L."/>
            <person name="Lapalu N."/>
            <person name="Plummer K.M."/>
            <person name="Pradier J.M."/>
            <person name="Quevillon E."/>
            <person name="Sharon A."/>
            <person name="Simon A."/>
            <person name="ten Have A."/>
            <person name="Tudzynski B."/>
            <person name="Tudzynski P."/>
            <person name="Wincker P."/>
            <person name="Andrew M."/>
            <person name="Anthouard V."/>
            <person name="Beever R.E."/>
            <person name="Beffa R."/>
            <person name="Benoit I."/>
            <person name="Bouzid O."/>
            <person name="Brault B."/>
            <person name="Chen Z."/>
            <person name="Choquer M."/>
            <person name="Collemare J."/>
            <person name="Cotton P."/>
            <person name="Danchin E.G."/>
            <person name="Da Silva C."/>
            <person name="Gautier A."/>
            <person name="Giraud C."/>
            <person name="Giraud T."/>
            <person name="Gonzalez C."/>
            <person name="Grossetete S."/>
            <person name="Guldener U."/>
            <person name="Henrissat B."/>
            <person name="Howlett B.J."/>
            <person name="Kodira C."/>
            <person name="Kretschmer M."/>
            <person name="Lappartient A."/>
            <person name="Leroch M."/>
            <person name="Levis C."/>
            <person name="Mauceli E."/>
            <person name="Neuveglise C."/>
            <person name="Oeser B."/>
            <person name="Pearson M."/>
            <person name="Poulain J."/>
            <person name="Poussereau N."/>
            <person name="Quesneville H."/>
            <person name="Rascle C."/>
            <person name="Schumacher J."/>
            <person name="Segurens B."/>
            <person name="Sexton A."/>
            <person name="Silva E."/>
            <person name="Sirven C."/>
            <person name="Soanes D.M."/>
            <person name="Talbot N.J."/>
            <person name="Templeton M."/>
            <person name="Yandava C."/>
            <person name="Yarden O."/>
            <person name="Zeng Q."/>
            <person name="Rollins J.A."/>
            <person name="Lebrun M.H."/>
            <person name="Dickman M."/>
        </authorList>
    </citation>
    <scope>NUCLEOTIDE SEQUENCE [LARGE SCALE GENOMIC DNA]</scope>
    <source>
        <strain evidence="1 2">B05.10</strain>
    </source>
</reference>
<name>A0A384K6Q6_BOTFB</name>
<dbReference type="AlphaFoldDB" id="A0A384K6Q6"/>
<dbReference type="VEuPathDB" id="FungiDB:Bcin16g02760"/>
<keyword evidence="2" id="KW-1185">Reference proteome</keyword>
<dbReference type="GeneID" id="5432353"/>
<reference evidence="1 2" key="3">
    <citation type="journal article" date="2017" name="Mol. Plant Pathol.">
        <title>A gapless genome sequence of the fungus Botrytis cinerea.</title>
        <authorList>
            <person name="Van Kan J.A."/>
            <person name="Stassen J.H."/>
            <person name="Mosbach A."/>
            <person name="Van Der Lee T.A."/>
            <person name="Faino L."/>
            <person name="Farmer A.D."/>
            <person name="Papasotiriou D.G."/>
            <person name="Zhou S."/>
            <person name="Seidl M.F."/>
            <person name="Cottam E."/>
            <person name="Edel D."/>
            <person name="Hahn M."/>
            <person name="Schwartz D.C."/>
            <person name="Dietrich R.A."/>
            <person name="Widdison S."/>
            <person name="Scalliet G."/>
        </authorList>
    </citation>
    <scope>NUCLEOTIDE SEQUENCE [LARGE SCALE GENOMIC DNA]</scope>
    <source>
        <strain evidence="1 2">B05.10</strain>
    </source>
</reference>
<evidence type="ECO:0000313" key="2">
    <source>
        <dbReference type="Proteomes" id="UP000001798"/>
    </source>
</evidence>
<accession>A0A384K6Q6</accession>
<reference evidence="1 2" key="2">
    <citation type="journal article" date="2012" name="Eukaryot. Cell">
        <title>Genome update of Botrytis cinerea strains B05.10 and T4.</title>
        <authorList>
            <person name="Staats M."/>
            <person name="van Kan J.A."/>
        </authorList>
    </citation>
    <scope>NUCLEOTIDE SEQUENCE [LARGE SCALE GENOMIC DNA]</scope>
    <source>
        <strain evidence="1 2">B05.10</strain>
    </source>
</reference>
<proteinExistence type="predicted"/>
<sequence>MHISKFLEFSTYLGVSYGACDTNVTISGLGRVADGQPALDRQIGLFSFGGSKCSPETTAHSSSSLAKPLSILSTNPYSAQDVTYSQISIRSSSRSDWYSYYGFPTFDLSAHCDIQSSGVPLREFVQTGHFTWTLIPEQKITNIVCETTPHTMVNFIGREQDGTQVFRTEKVVGNSELGFRFDSDSPTTIHQLESTYPHFGSCRVSNGKNKFSFTKTDRGIYTINPPQSKLKISCPDLASYPWKGTSMPKLYVQGS</sequence>